<accession>A0ABQ3F1K9</accession>
<dbReference type="Proteomes" id="UP000642673">
    <property type="component" value="Unassembled WGS sequence"/>
</dbReference>
<comment type="caution">
    <text evidence="6">The sequence shown here is derived from an EMBL/GenBank/DDBJ whole genome shotgun (WGS) entry which is preliminary data.</text>
</comment>
<dbReference type="PRINTS" id="PR00455">
    <property type="entry name" value="HTHTETR"/>
</dbReference>
<evidence type="ECO:0000256" key="2">
    <source>
        <dbReference type="ARBA" id="ARBA00023125"/>
    </source>
</evidence>
<evidence type="ECO:0000259" key="5">
    <source>
        <dbReference type="PROSITE" id="PS50977"/>
    </source>
</evidence>
<evidence type="ECO:0000256" key="4">
    <source>
        <dbReference type="PROSITE-ProRule" id="PRU00335"/>
    </source>
</evidence>
<evidence type="ECO:0000313" key="7">
    <source>
        <dbReference type="Proteomes" id="UP000642673"/>
    </source>
</evidence>
<dbReference type="InterPro" id="IPR047923">
    <property type="entry name" value="ArpA-like"/>
</dbReference>
<dbReference type="Gene3D" id="1.10.357.10">
    <property type="entry name" value="Tetracycline Repressor, domain 2"/>
    <property type="match status" value="1"/>
</dbReference>
<reference evidence="7" key="1">
    <citation type="journal article" date="2019" name="Int. J. Syst. Evol. Microbiol.">
        <title>The Global Catalogue of Microorganisms (GCM) 10K type strain sequencing project: providing services to taxonomists for standard genome sequencing and annotation.</title>
        <authorList>
            <consortium name="The Broad Institute Genomics Platform"/>
            <consortium name="The Broad Institute Genome Sequencing Center for Infectious Disease"/>
            <person name="Wu L."/>
            <person name="Ma J."/>
        </authorList>
    </citation>
    <scope>NUCLEOTIDE SEQUENCE [LARGE SCALE GENOMIC DNA]</scope>
    <source>
        <strain evidence="7">JCM 4738</strain>
    </source>
</reference>
<keyword evidence="2 4" id="KW-0238">DNA-binding</keyword>
<dbReference type="SUPFAM" id="SSF46689">
    <property type="entry name" value="Homeodomain-like"/>
    <property type="match status" value="1"/>
</dbReference>
<gene>
    <name evidence="6" type="ORF">GCM10010347_61530</name>
</gene>
<organism evidence="6 7">
    <name type="scientific">Streptomyces cirratus</name>
    <dbReference type="NCBI Taxonomy" id="68187"/>
    <lineage>
        <taxon>Bacteria</taxon>
        <taxon>Bacillati</taxon>
        <taxon>Actinomycetota</taxon>
        <taxon>Actinomycetes</taxon>
        <taxon>Kitasatosporales</taxon>
        <taxon>Streptomycetaceae</taxon>
        <taxon>Streptomyces</taxon>
    </lineage>
</organism>
<dbReference type="PROSITE" id="PS50977">
    <property type="entry name" value="HTH_TETR_2"/>
    <property type="match status" value="1"/>
</dbReference>
<keyword evidence="1" id="KW-0805">Transcription regulation</keyword>
<sequence length="220" mass="23351">MVKQERAARTRESLVRAAAEVFAEEGYETASIATISKRAGVSTGGLHFHFGSKAALGDAVVERAAESLRMITVSRIAGANSLQSLVDSTHDLVALLGRDAVVSAAFGLVAGNGARSAVGRERGWAVRRQWQRWVEAMFREAAAEGLLADAVSPRDAAAAVVAAIVGFEVLGADRREWSSRSSLTRYWNLMLPQLVARHRLGDVLAGGSAEPSPVRSARAS</sequence>
<keyword evidence="7" id="KW-1185">Reference proteome</keyword>
<dbReference type="NCBIfam" id="NF041196">
    <property type="entry name" value="ScbR_bind_reg"/>
    <property type="match status" value="1"/>
</dbReference>
<dbReference type="PROSITE" id="PS01081">
    <property type="entry name" value="HTH_TETR_1"/>
    <property type="match status" value="1"/>
</dbReference>
<dbReference type="SUPFAM" id="SSF48498">
    <property type="entry name" value="Tetracyclin repressor-like, C-terminal domain"/>
    <property type="match status" value="1"/>
</dbReference>
<dbReference type="RefSeq" id="WP_190187520.1">
    <property type="nucleotide sequence ID" value="NZ_BMVP01000021.1"/>
</dbReference>
<feature type="DNA-binding region" description="H-T-H motif" evidence="4">
    <location>
        <begin position="31"/>
        <end position="50"/>
    </location>
</feature>
<dbReference type="PANTHER" id="PTHR47506:SF6">
    <property type="entry name" value="HTH-TYPE TRANSCRIPTIONAL REPRESSOR NEMR"/>
    <property type="match status" value="1"/>
</dbReference>
<name>A0ABQ3F1K9_9ACTN</name>
<dbReference type="InterPro" id="IPR036271">
    <property type="entry name" value="Tet_transcr_reg_TetR-rel_C_sf"/>
</dbReference>
<evidence type="ECO:0000313" key="6">
    <source>
        <dbReference type="EMBL" id="GHB82288.1"/>
    </source>
</evidence>
<evidence type="ECO:0000256" key="3">
    <source>
        <dbReference type="ARBA" id="ARBA00023163"/>
    </source>
</evidence>
<proteinExistence type="predicted"/>
<feature type="domain" description="HTH tetR-type" evidence="5">
    <location>
        <begin position="8"/>
        <end position="68"/>
    </location>
</feature>
<dbReference type="InterPro" id="IPR023772">
    <property type="entry name" value="DNA-bd_HTH_TetR-type_CS"/>
</dbReference>
<dbReference type="Pfam" id="PF00440">
    <property type="entry name" value="TetR_N"/>
    <property type="match status" value="1"/>
</dbReference>
<dbReference type="EMBL" id="BMVP01000021">
    <property type="protein sequence ID" value="GHB82288.1"/>
    <property type="molecule type" value="Genomic_DNA"/>
</dbReference>
<dbReference type="PANTHER" id="PTHR47506">
    <property type="entry name" value="TRANSCRIPTIONAL REGULATORY PROTEIN"/>
    <property type="match status" value="1"/>
</dbReference>
<keyword evidence="3" id="KW-0804">Transcription</keyword>
<protein>
    <submittedName>
        <fullName evidence="6">TetR family transcriptional regulator</fullName>
    </submittedName>
</protein>
<dbReference type="InterPro" id="IPR009057">
    <property type="entry name" value="Homeodomain-like_sf"/>
</dbReference>
<evidence type="ECO:0000256" key="1">
    <source>
        <dbReference type="ARBA" id="ARBA00023015"/>
    </source>
</evidence>
<dbReference type="InterPro" id="IPR001647">
    <property type="entry name" value="HTH_TetR"/>
</dbReference>